<reference evidence="1" key="1">
    <citation type="journal article" date="2014" name="Front. Microbiol.">
        <title>High frequency of phylogenetically diverse reductive dehalogenase-homologous genes in deep subseafloor sedimentary metagenomes.</title>
        <authorList>
            <person name="Kawai M."/>
            <person name="Futagami T."/>
            <person name="Toyoda A."/>
            <person name="Takaki Y."/>
            <person name="Nishi S."/>
            <person name="Hori S."/>
            <person name="Arai W."/>
            <person name="Tsubouchi T."/>
            <person name="Morono Y."/>
            <person name="Uchiyama I."/>
            <person name="Ito T."/>
            <person name="Fujiyama A."/>
            <person name="Inagaki F."/>
            <person name="Takami H."/>
        </authorList>
    </citation>
    <scope>NUCLEOTIDE SEQUENCE</scope>
    <source>
        <strain evidence="1">Expedition CK06-06</strain>
    </source>
</reference>
<dbReference type="EMBL" id="BARV01039731">
    <property type="protein sequence ID" value="GAI47640.1"/>
    <property type="molecule type" value="Genomic_DNA"/>
</dbReference>
<organism evidence="1">
    <name type="scientific">marine sediment metagenome</name>
    <dbReference type="NCBI Taxonomy" id="412755"/>
    <lineage>
        <taxon>unclassified sequences</taxon>
        <taxon>metagenomes</taxon>
        <taxon>ecological metagenomes</taxon>
    </lineage>
</organism>
<evidence type="ECO:0000313" key="1">
    <source>
        <dbReference type="EMBL" id="GAI47640.1"/>
    </source>
</evidence>
<name>X1Q9C9_9ZZZZ</name>
<comment type="caution">
    <text evidence="1">The sequence shown here is derived from an EMBL/GenBank/DDBJ whole genome shotgun (WGS) entry which is preliminary data.</text>
</comment>
<accession>X1Q9C9</accession>
<dbReference type="AlphaFoldDB" id="X1Q9C9"/>
<gene>
    <name evidence="1" type="ORF">S06H3_60800</name>
</gene>
<sequence length="136" mass="14533">MVAITVAIAATVYVYVSGMIGVQQKVPTVQMLADEDDDRLTVINTDADVYWDNLAIRVTGAVNITVNGEVTLASGVGLTADTYYVITDTMVNGADAHILVHGSDFIDIEGENADLSDITVTLIHDDTDTTLGTYTY</sequence>
<proteinExistence type="predicted"/>
<protein>
    <recommendedName>
        <fullName evidence="2">Archaeal Type IV pilin N-terminal domain-containing protein</fullName>
    </recommendedName>
</protein>
<evidence type="ECO:0008006" key="2">
    <source>
        <dbReference type="Google" id="ProtNLM"/>
    </source>
</evidence>